<dbReference type="Pfam" id="PF20772">
    <property type="entry name" value="TACO1_YebC_N"/>
    <property type="match status" value="1"/>
</dbReference>
<comment type="similarity">
    <text evidence="2">Belongs to the TACO1 family.</text>
</comment>
<evidence type="ECO:0000256" key="2">
    <source>
        <dbReference type="ARBA" id="ARBA00008724"/>
    </source>
</evidence>
<evidence type="ECO:0000259" key="5">
    <source>
        <dbReference type="Pfam" id="PF01709"/>
    </source>
</evidence>
<evidence type="ECO:0000256" key="1">
    <source>
        <dbReference type="ARBA" id="ARBA00004173"/>
    </source>
</evidence>
<dbReference type="GO" id="GO:0005829">
    <property type="term" value="C:cytosol"/>
    <property type="evidence" value="ECO:0007669"/>
    <property type="project" value="TreeGrafter"/>
</dbReference>
<evidence type="ECO:0000256" key="3">
    <source>
        <dbReference type="ARBA" id="ARBA00022490"/>
    </source>
</evidence>
<keyword evidence="4" id="KW-0238">DNA-binding</keyword>
<dbReference type="Gene3D" id="1.10.10.200">
    <property type="match status" value="1"/>
</dbReference>
<gene>
    <name evidence="7" type="ORF">METZ01_LOCUS311290</name>
</gene>
<dbReference type="PANTHER" id="PTHR12532">
    <property type="entry name" value="TRANSLATIONAL ACTIVATOR OF CYTOCHROME C OXIDASE 1"/>
    <property type="match status" value="1"/>
</dbReference>
<evidence type="ECO:0008006" key="8">
    <source>
        <dbReference type="Google" id="ProtNLM"/>
    </source>
</evidence>
<dbReference type="NCBIfam" id="TIGR01033">
    <property type="entry name" value="YebC/PmpR family DNA-binding transcriptional regulator"/>
    <property type="match status" value="1"/>
</dbReference>
<evidence type="ECO:0000256" key="4">
    <source>
        <dbReference type="ARBA" id="ARBA00023125"/>
    </source>
</evidence>
<reference evidence="7" key="1">
    <citation type="submission" date="2018-05" db="EMBL/GenBank/DDBJ databases">
        <authorList>
            <person name="Lanie J.A."/>
            <person name="Ng W.-L."/>
            <person name="Kazmierczak K.M."/>
            <person name="Andrzejewski T.M."/>
            <person name="Davidsen T.M."/>
            <person name="Wayne K.J."/>
            <person name="Tettelin H."/>
            <person name="Glass J.I."/>
            <person name="Rusch D."/>
            <person name="Podicherti R."/>
            <person name="Tsui H.-C.T."/>
            <person name="Winkler M.E."/>
        </authorList>
    </citation>
    <scope>NUCLEOTIDE SEQUENCE</scope>
</reference>
<feature type="non-terminal residue" evidence="7">
    <location>
        <position position="154"/>
    </location>
</feature>
<dbReference type="PANTHER" id="PTHR12532:SF6">
    <property type="entry name" value="TRANSCRIPTIONAL REGULATORY PROTEIN YEBC-RELATED"/>
    <property type="match status" value="1"/>
</dbReference>
<feature type="domain" description="TACO1/YebC-like second and third" evidence="5">
    <location>
        <begin position="96"/>
        <end position="154"/>
    </location>
</feature>
<dbReference type="InterPro" id="IPR017856">
    <property type="entry name" value="Integrase-like_N"/>
</dbReference>
<dbReference type="Pfam" id="PF01709">
    <property type="entry name" value="Transcrip_reg"/>
    <property type="match status" value="1"/>
</dbReference>
<dbReference type="EMBL" id="UINC01099290">
    <property type="protein sequence ID" value="SVC58436.1"/>
    <property type="molecule type" value="Genomic_DNA"/>
</dbReference>
<dbReference type="GO" id="GO:0005739">
    <property type="term" value="C:mitochondrion"/>
    <property type="evidence" value="ECO:0007669"/>
    <property type="project" value="UniProtKB-SubCell"/>
</dbReference>
<dbReference type="Gene3D" id="3.30.70.980">
    <property type="match status" value="1"/>
</dbReference>
<dbReference type="SUPFAM" id="SSF75625">
    <property type="entry name" value="YebC-like"/>
    <property type="match status" value="1"/>
</dbReference>
<dbReference type="AlphaFoldDB" id="A0A382NBK6"/>
<dbReference type="InterPro" id="IPR048300">
    <property type="entry name" value="TACO1_YebC-like_2nd/3rd_dom"/>
</dbReference>
<dbReference type="FunFam" id="1.10.10.200:FF:000002">
    <property type="entry name" value="Probable transcriptional regulatory protein CLM62_37755"/>
    <property type="match status" value="1"/>
</dbReference>
<evidence type="ECO:0000313" key="7">
    <source>
        <dbReference type="EMBL" id="SVC58436.1"/>
    </source>
</evidence>
<proteinExistence type="inferred from homology"/>
<comment type="subcellular location">
    <subcellularLocation>
        <location evidence="1">Mitochondrion</location>
    </subcellularLocation>
</comment>
<accession>A0A382NBK6</accession>
<keyword evidence="3" id="KW-0963">Cytoplasm</keyword>
<dbReference type="InterPro" id="IPR002876">
    <property type="entry name" value="Transcrip_reg_TACO1-like"/>
</dbReference>
<dbReference type="InterPro" id="IPR029072">
    <property type="entry name" value="YebC-like"/>
</dbReference>
<dbReference type="InterPro" id="IPR026564">
    <property type="entry name" value="Transcrip_reg_TACO1-like_dom3"/>
</dbReference>
<name>A0A382NBK6_9ZZZZ</name>
<sequence length="154" mass="16783">MILVDLLNEIERCSVSGHSKWASIKHKKAANDAKRGKLFTKLLKEVTVAARNGGGDPEMNPRLRTAIQAAKAANVPNDTIDRAVLKGTGDLEGINYEEVVYEGYGPSGVALIIEVLTDNRNRSVSDLRNILDRNGGVMGERGCVSWMFEKCGLI</sequence>
<organism evidence="7">
    <name type="scientific">marine metagenome</name>
    <dbReference type="NCBI Taxonomy" id="408172"/>
    <lineage>
        <taxon>unclassified sequences</taxon>
        <taxon>metagenomes</taxon>
        <taxon>ecological metagenomes</taxon>
    </lineage>
</organism>
<dbReference type="GO" id="GO:0003677">
    <property type="term" value="F:DNA binding"/>
    <property type="evidence" value="ECO:0007669"/>
    <property type="project" value="UniProtKB-KW"/>
</dbReference>
<evidence type="ECO:0000259" key="6">
    <source>
        <dbReference type="Pfam" id="PF20772"/>
    </source>
</evidence>
<feature type="domain" description="TACO1/YebC-like N-terminal" evidence="6">
    <location>
        <begin position="19"/>
        <end position="89"/>
    </location>
</feature>
<dbReference type="InterPro" id="IPR049083">
    <property type="entry name" value="TACO1_YebC_N"/>
</dbReference>
<protein>
    <recommendedName>
        <fullName evidence="8">YebC/PmpR family DNA-binding transcriptional regulator</fullName>
    </recommendedName>
</protein>